<sequence>MRTPKFSSTRPITSVSTGTNSGGYETSNGIQQQEQAQLNNVGTENESIAVRGSYSYTGSDGVVYTVTYVADENGFQPQGAHLPKAV</sequence>
<accession>A0ACC0JII3</accession>
<dbReference type="EMBL" id="CM046104">
    <property type="protein sequence ID" value="KAI8423927.1"/>
    <property type="molecule type" value="Genomic_DNA"/>
</dbReference>
<organism evidence="1 2">
    <name type="scientific">Choristoneura fumiferana</name>
    <name type="common">Spruce budworm moth</name>
    <name type="synonym">Archips fumiferana</name>
    <dbReference type="NCBI Taxonomy" id="7141"/>
    <lineage>
        <taxon>Eukaryota</taxon>
        <taxon>Metazoa</taxon>
        <taxon>Ecdysozoa</taxon>
        <taxon>Arthropoda</taxon>
        <taxon>Hexapoda</taxon>
        <taxon>Insecta</taxon>
        <taxon>Pterygota</taxon>
        <taxon>Neoptera</taxon>
        <taxon>Endopterygota</taxon>
        <taxon>Lepidoptera</taxon>
        <taxon>Glossata</taxon>
        <taxon>Ditrysia</taxon>
        <taxon>Tortricoidea</taxon>
        <taxon>Tortricidae</taxon>
        <taxon>Tortricinae</taxon>
        <taxon>Choristoneura</taxon>
    </lineage>
</organism>
<gene>
    <name evidence="1" type="ORF">MSG28_002598</name>
</gene>
<name>A0ACC0JII3_CHOFU</name>
<protein>
    <submittedName>
        <fullName evidence="1">Uncharacterized protein</fullName>
    </submittedName>
</protein>
<comment type="caution">
    <text evidence="1">The sequence shown here is derived from an EMBL/GenBank/DDBJ whole genome shotgun (WGS) entry which is preliminary data.</text>
</comment>
<dbReference type="Proteomes" id="UP001064048">
    <property type="component" value="Chromosome 4"/>
</dbReference>
<proteinExistence type="predicted"/>
<reference evidence="1 2" key="1">
    <citation type="journal article" date="2022" name="Genome Biol. Evol.">
        <title>The Spruce Budworm Genome: Reconstructing the Evolutionary History of Antifreeze Proteins.</title>
        <authorList>
            <person name="Beliveau C."/>
            <person name="Gagne P."/>
            <person name="Picq S."/>
            <person name="Vernygora O."/>
            <person name="Keeling C.I."/>
            <person name="Pinkney K."/>
            <person name="Doucet D."/>
            <person name="Wen F."/>
            <person name="Johnston J.S."/>
            <person name="Maaroufi H."/>
            <person name="Boyle B."/>
            <person name="Laroche J."/>
            <person name="Dewar K."/>
            <person name="Juretic N."/>
            <person name="Blackburn G."/>
            <person name="Nisole A."/>
            <person name="Brunet B."/>
            <person name="Brandao M."/>
            <person name="Lumley L."/>
            <person name="Duan J."/>
            <person name="Quan G."/>
            <person name="Lucarotti C.J."/>
            <person name="Roe A.D."/>
            <person name="Sperling F.A.H."/>
            <person name="Levesque R.C."/>
            <person name="Cusson M."/>
        </authorList>
    </citation>
    <scope>NUCLEOTIDE SEQUENCE [LARGE SCALE GENOMIC DNA]</scope>
    <source>
        <strain evidence="1">Glfc:IPQL:Cfum</strain>
    </source>
</reference>
<evidence type="ECO:0000313" key="1">
    <source>
        <dbReference type="EMBL" id="KAI8423927.1"/>
    </source>
</evidence>
<keyword evidence="2" id="KW-1185">Reference proteome</keyword>
<evidence type="ECO:0000313" key="2">
    <source>
        <dbReference type="Proteomes" id="UP001064048"/>
    </source>
</evidence>